<accession>A0A6A6U3A6</accession>
<sequence length="260" mass="30149">MTASQRALSLPEICYSIIEQFPCQPNPHPLWKHQSERIRSEQNRDWLKVALVSRCFLEPALNVMWKVVWRLDILLRLFPVDLVNFKGHGSRPGRLIINFNRSMTAQDWSRFDYYAPRVTALRTIDTGDANQALERMLAIRPLSSDWLPNLRELCFTWDPFHTFQNTVPFFSNHVNRLYISGMRSLMGSELQAQQITDGLRILRNAPAHLTSFSLMDDWCFNHLPAGCTAVHEELKQLLLQSDGMSHSLNISALSYQKVFF</sequence>
<dbReference type="AlphaFoldDB" id="A0A6A6U3A6"/>
<dbReference type="OrthoDB" id="3543113at2759"/>
<keyword evidence="2" id="KW-1185">Reference proteome</keyword>
<name>A0A6A6U3A6_9PEZI</name>
<protein>
    <recommendedName>
        <fullName evidence="3">F-box domain-containing protein</fullName>
    </recommendedName>
</protein>
<reference evidence="1" key="1">
    <citation type="journal article" date="2020" name="Stud. Mycol.">
        <title>101 Dothideomycetes genomes: a test case for predicting lifestyles and emergence of pathogens.</title>
        <authorList>
            <person name="Haridas S."/>
            <person name="Albert R."/>
            <person name="Binder M."/>
            <person name="Bloem J."/>
            <person name="Labutti K."/>
            <person name="Salamov A."/>
            <person name="Andreopoulos B."/>
            <person name="Baker S."/>
            <person name="Barry K."/>
            <person name="Bills G."/>
            <person name="Bluhm B."/>
            <person name="Cannon C."/>
            <person name="Castanera R."/>
            <person name="Culley D."/>
            <person name="Daum C."/>
            <person name="Ezra D."/>
            <person name="Gonzalez J."/>
            <person name="Henrissat B."/>
            <person name="Kuo A."/>
            <person name="Liang C."/>
            <person name="Lipzen A."/>
            <person name="Lutzoni F."/>
            <person name="Magnuson J."/>
            <person name="Mondo S."/>
            <person name="Nolan M."/>
            <person name="Ohm R."/>
            <person name="Pangilinan J."/>
            <person name="Park H.-J."/>
            <person name="Ramirez L."/>
            <person name="Alfaro M."/>
            <person name="Sun H."/>
            <person name="Tritt A."/>
            <person name="Yoshinaga Y."/>
            <person name="Zwiers L.-H."/>
            <person name="Turgeon B."/>
            <person name="Goodwin S."/>
            <person name="Spatafora J."/>
            <person name="Crous P."/>
            <person name="Grigoriev I."/>
        </authorList>
    </citation>
    <scope>NUCLEOTIDE SEQUENCE</scope>
    <source>
        <strain evidence="1">CBS 115976</strain>
    </source>
</reference>
<dbReference type="EMBL" id="MU004238">
    <property type="protein sequence ID" value="KAF2666759.1"/>
    <property type="molecule type" value="Genomic_DNA"/>
</dbReference>
<gene>
    <name evidence="1" type="ORF">BT63DRAFT_317742</name>
</gene>
<dbReference type="Proteomes" id="UP000799302">
    <property type="component" value="Unassembled WGS sequence"/>
</dbReference>
<evidence type="ECO:0008006" key="3">
    <source>
        <dbReference type="Google" id="ProtNLM"/>
    </source>
</evidence>
<organism evidence="1 2">
    <name type="scientific">Microthyrium microscopicum</name>
    <dbReference type="NCBI Taxonomy" id="703497"/>
    <lineage>
        <taxon>Eukaryota</taxon>
        <taxon>Fungi</taxon>
        <taxon>Dikarya</taxon>
        <taxon>Ascomycota</taxon>
        <taxon>Pezizomycotina</taxon>
        <taxon>Dothideomycetes</taxon>
        <taxon>Dothideomycetes incertae sedis</taxon>
        <taxon>Microthyriales</taxon>
        <taxon>Microthyriaceae</taxon>
        <taxon>Microthyrium</taxon>
    </lineage>
</organism>
<evidence type="ECO:0000313" key="2">
    <source>
        <dbReference type="Proteomes" id="UP000799302"/>
    </source>
</evidence>
<evidence type="ECO:0000313" key="1">
    <source>
        <dbReference type="EMBL" id="KAF2666759.1"/>
    </source>
</evidence>
<proteinExistence type="predicted"/>